<dbReference type="GO" id="GO:0043190">
    <property type="term" value="C:ATP-binding cassette (ABC) transporter complex"/>
    <property type="evidence" value="ECO:0007669"/>
    <property type="project" value="InterPro"/>
</dbReference>
<dbReference type="Proteomes" id="UP000011910">
    <property type="component" value="Unassembled WGS sequence"/>
</dbReference>
<evidence type="ECO:0000256" key="1">
    <source>
        <dbReference type="ARBA" id="ARBA00022448"/>
    </source>
</evidence>
<dbReference type="InterPro" id="IPR003593">
    <property type="entry name" value="AAA+_ATPase"/>
</dbReference>
<accession>M7N1K7</accession>
<dbReference type="OrthoDB" id="9802264at2"/>
<dbReference type="PANTHER" id="PTHR42781:SF4">
    <property type="entry name" value="SPERMIDINE_PUTRESCINE IMPORT ATP-BINDING PROTEIN POTA"/>
    <property type="match status" value="1"/>
</dbReference>
<dbReference type="Pfam" id="PF00005">
    <property type="entry name" value="ABC_tran"/>
    <property type="match status" value="1"/>
</dbReference>
<comment type="caution">
    <text evidence="5">The sequence shown here is derived from an EMBL/GenBank/DDBJ whole genome shotgun (WGS) entry which is preliminary data.</text>
</comment>
<feature type="domain" description="ABC transporter" evidence="4">
    <location>
        <begin position="4"/>
        <end position="236"/>
    </location>
</feature>
<dbReference type="InterPro" id="IPR008995">
    <property type="entry name" value="Mo/tungstate-bd_C_term_dom"/>
</dbReference>
<dbReference type="EMBL" id="AODQ01000146">
    <property type="protein sequence ID" value="EMR01101.1"/>
    <property type="molecule type" value="Genomic_DNA"/>
</dbReference>
<keyword evidence="3 5" id="KW-0067">ATP-binding</keyword>
<name>M7N1K7_9BACT</name>
<dbReference type="InterPro" id="IPR050093">
    <property type="entry name" value="ABC_SmlMolc_Importer"/>
</dbReference>
<dbReference type="InterPro" id="IPR027417">
    <property type="entry name" value="P-loop_NTPase"/>
</dbReference>
<evidence type="ECO:0000313" key="5">
    <source>
        <dbReference type="EMBL" id="EMR01101.1"/>
    </source>
</evidence>
<dbReference type="STRING" id="1279009.ADICEAN_03772"/>
<organism evidence="5 6">
    <name type="scientific">Cesiribacter andamanensis AMV16</name>
    <dbReference type="NCBI Taxonomy" id="1279009"/>
    <lineage>
        <taxon>Bacteria</taxon>
        <taxon>Pseudomonadati</taxon>
        <taxon>Bacteroidota</taxon>
        <taxon>Cytophagia</taxon>
        <taxon>Cytophagales</taxon>
        <taxon>Cesiribacteraceae</taxon>
        <taxon>Cesiribacter</taxon>
    </lineage>
</organism>
<proteinExistence type="predicted"/>
<keyword evidence="6" id="KW-1185">Reference proteome</keyword>
<dbReference type="eggNOG" id="COG3842">
    <property type="taxonomic scope" value="Bacteria"/>
</dbReference>
<dbReference type="AlphaFoldDB" id="M7N1K7"/>
<dbReference type="GO" id="GO:0005524">
    <property type="term" value="F:ATP binding"/>
    <property type="evidence" value="ECO:0007669"/>
    <property type="project" value="UniProtKB-KW"/>
</dbReference>
<evidence type="ECO:0000256" key="2">
    <source>
        <dbReference type="ARBA" id="ARBA00022741"/>
    </source>
</evidence>
<dbReference type="PROSITE" id="PS50893">
    <property type="entry name" value="ABC_TRANSPORTER_2"/>
    <property type="match status" value="1"/>
</dbReference>
<keyword evidence="5" id="KW-0378">Hydrolase</keyword>
<gene>
    <name evidence="5" type="primary">fbpC2_2</name>
    <name evidence="5" type="ORF">ADICEAN_03772</name>
</gene>
<dbReference type="GO" id="GO:0016887">
    <property type="term" value="F:ATP hydrolysis activity"/>
    <property type="evidence" value="ECO:0007669"/>
    <property type="project" value="InterPro"/>
</dbReference>
<keyword evidence="1" id="KW-0813">Transport</keyword>
<dbReference type="PROSITE" id="PS00211">
    <property type="entry name" value="ABC_TRANSPORTER_1"/>
    <property type="match status" value="1"/>
</dbReference>
<reference evidence="5 6" key="1">
    <citation type="journal article" date="2013" name="Genome Announc.">
        <title>Draft Genome Sequence of Cesiribacter andamanensis Strain AMV16T, Isolated from a Soil Sample from a Mud Volcano in the Andaman Islands, India.</title>
        <authorList>
            <person name="Shivaji S."/>
            <person name="Ara S."/>
            <person name="Begum Z."/>
            <person name="Srinivas T.N."/>
            <person name="Singh A."/>
            <person name="Kumar Pinnaka A."/>
        </authorList>
    </citation>
    <scope>NUCLEOTIDE SEQUENCE [LARGE SCALE GENOMIC DNA]</scope>
    <source>
        <strain evidence="5 6">AMV16</strain>
    </source>
</reference>
<keyword evidence="2" id="KW-0547">Nucleotide-binding</keyword>
<dbReference type="Pfam" id="PF08402">
    <property type="entry name" value="TOBE_2"/>
    <property type="match status" value="1"/>
</dbReference>
<evidence type="ECO:0000259" key="4">
    <source>
        <dbReference type="PROSITE" id="PS50893"/>
    </source>
</evidence>
<dbReference type="GO" id="GO:0022857">
    <property type="term" value="F:transmembrane transporter activity"/>
    <property type="evidence" value="ECO:0007669"/>
    <property type="project" value="InterPro"/>
</dbReference>
<dbReference type="RefSeq" id="WP_009197151.1">
    <property type="nucleotide sequence ID" value="NZ_AODQ01000146.1"/>
</dbReference>
<evidence type="ECO:0000256" key="3">
    <source>
        <dbReference type="ARBA" id="ARBA00022840"/>
    </source>
</evidence>
<dbReference type="Gene3D" id="3.40.50.300">
    <property type="entry name" value="P-loop containing nucleotide triphosphate hydrolases"/>
    <property type="match status" value="1"/>
</dbReference>
<dbReference type="SUPFAM" id="SSF50331">
    <property type="entry name" value="MOP-like"/>
    <property type="match status" value="1"/>
</dbReference>
<protein>
    <submittedName>
        <fullName evidence="5">Fe(3+) ions import ATP-binding protein FbpC 2</fullName>
        <ecNumber evidence="5">3.6.3.30</ecNumber>
    </submittedName>
</protein>
<dbReference type="SUPFAM" id="SSF52540">
    <property type="entry name" value="P-loop containing nucleoside triphosphate hydrolases"/>
    <property type="match status" value="1"/>
</dbReference>
<evidence type="ECO:0000313" key="6">
    <source>
        <dbReference type="Proteomes" id="UP000011910"/>
    </source>
</evidence>
<dbReference type="InterPro" id="IPR017871">
    <property type="entry name" value="ABC_transporter-like_CS"/>
</dbReference>
<dbReference type="EC" id="3.6.3.30" evidence="5"/>
<dbReference type="InterPro" id="IPR003439">
    <property type="entry name" value="ABC_transporter-like_ATP-bd"/>
</dbReference>
<dbReference type="PANTHER" id="PTHR42781">
    <property type="entry name" value="SPERMIDINE/PUTRESCINE IMPORT ATP-BINDING PROTEIN POTA"/>
    <property type="match status" value="1"/>
</dbReference>
<dbReference type="InterPro" id="IPR013611">
    <property type="entry name" value="Transp-assoc_OB_typ2"/>
</dbReference>
<sequence>MTFLSLSGISKWLTSQATPRQTALNSISFRLEAGQKLALAGQTGSGKSTLLKIIAGLVQPDAGSIHFKGERVKGPDEKLVAGHRSIAYLSQHFELPGSLRVEQVLQYANSLAASDAAALYALCGITPLLTRRTDQVSGGEKQRIALARLLVGKPELILLDEPFSNLDMAHKADLKEVIQSISERLGISVILVSHDPLDSLSWADQILVLQEGQLVQQASARQIYEQPKNAYVARLFGPCSLLSPPQQKGLIPLLGQPPAGKRLLLRPESLHLLSQPQPGCPAARVQRIVYYGSHFELDVELEGTQLRIRSLEAVAAPGDTVWLGLARPAVHYL</sequence>
<dbReference type="SMART" id="SM00382">
    <property type="entry name" value="AAA"/>
    <property type="match status" value="1"/>
</dbReference>